<dbReference type="InterPro" id="IPR008969">
    <property type="entry name" value="CarboxyPept-like_regulatory"/>
</dbReference>
<comment type="subcellular location">
    <subcellularLocation>
        <location evidence="1 7">Cell outer membrane</location>
        <topology evidence="1 7">Multi-pass membrane protein</topology>
    </subcellularLocation>
</comment>
<dbReference type="InterPro" id="IPR036942">
    <property type="entry name" value="Beta-barrel_TonB_sf"/>
</dbReference>
<sequence>MQKLNSGALNRILLFVYILSLSTNAIAQNKNNSKETYLLPPHGNYVYGRVIEKLSKEPMVGVTIRLDGHSTGVITDINGCYVLTLPEKGGLVIYSYIGFETRKIKVTSRQKVDVQMVEATESIQEVIVTGYNSIQKESFTGNTTKIEKEDLLKVNPNNLISAIQTFDPSFRIQENLAAGSDPNSLPQFVLRGQTGIGETTLGQTSTSSISREVLSGNSNLPIFILDGFEVDVEKIYDLDMNSIHSINILKDAAATAMYGSRAANGVIVIERRAPEAGKFRVQYSGVLSAELPDLSSYNLMNAREKLETERLAGLYDSNTPEIDPYTNGYYQRLNNVLTGVDTYWLSQGLRTALNHKHSVFIDGGENDVRWGVELGFRGTEGVMKHSSRKNANAAFYVDYRIGGLQIKNKVTYTYNKSTDVPFNSFSDYSHLLPYMRLYDENGDYVRRLEKFDGASGTQVNPLYEINFYNSFDHSGYDEVTDDLSLNWRITDGLRLRGQFSVLMRNSTGDLYKDPASASYSASTGNINGEKTESTQKRTVIDGSLSLMYNNTFKGHNLNICLSSNMRQTQSTASETRYRGFPGGDLVSSNYAAEVYGKPSSSDNTTRLVGALLTSNYTYNNIYLADLTGRIDGSSEFGSDKRWSMFWSTGAGINIHNYDFMKSNELFSMLKFRASYGLTGKTNFSLYSAKDMYQLQTDSWYPTGYGVFLYQMGNPNLKWERKYTLDYGVEIGLWHDKIYLKASAYDERTIDLITDYTIPSSTGFTSYKENMGKVKNTGVELELRARLYSDRNWLFQLYGSFARNKNTIIEISQAMRDYNKRVEELFSGYNPESSSDSKYAKTYLKYYEGASLTSIYGMKSLGISPTNGKEIYLRRNGDVTDVWSADEWTIIGDTAPKGQGSFGYTLSYKQLSMFASFLYTFGGDAYNNTLVSYVENADIKNDNVDKRVLLDRWQKPGDITTMKDIRDRNVTTGASSRFVQKNNTLQWSSLTMSYNFRPEQLKKLHLSGLRLSFTMNDLFYWSTIRQERGLDYPYSRSFNLTTNIIF</sequence>
<keyword evidence="3 7" id="KW-1134">Transmembrane beta strand</keyword>
<dbReference type="SUPFAM" id="SSF56935">
    <property type="entry name" value="Porins"/>
    <property type="match status" value="1"/>
</dbReference>
<dbReference type="InterPro" id="IPR023996">
    <property type="entry name" value="TonB-dep_OMP_SusC/RagA"/>
</dbReference>
<keyword evidence="2 7" id="KW-0813">Transport</keyword>
<dbReference type="Gene3D" id="2.60.40.1120">
    <property type="entry name" value="Carboxypeptidase-like, regulatory domain"/>
    <property type="match status" value="1"/>
</dbReference>
<proteinExistence type="inferred from homology"/>
<organism evidence="8 9">
    <name type="scientific">Bacteroides ovatus</name>
    <dbReference type="NCBI Taxonomy" id="28116"/>
    <lineage>
        <taxon>Bacteria</taxon>
        <taxon>Pseudomonadati</taxon>
        <taxon>Bacteroidota</taxon>
        <taxon>Bacteroidia</taxon>
        <taxon>Bacteroidales</taxon>
        <taxon>Bacteroidaceae</taxon>
        <taxon>Bacteroides</taxon>
    </lineage>
</organism>
<evidence type="ECO:0000256" key="1">
    <source>
        <dbReference type="ARBA" id="ARBA00004571"/>
    </source>
</evidence>
<dbReference type="InterPro" id="IPR039426">
    <property type="entry name" value="TonB-dep_rcpt-like"/>
</dbReference>
<evidence type="ECO:0000256" key="6">
    <source>
        <dbReference type="ARBA" id="ARBA00023237"/>
    </source>
</evidence>
<dbReference type="Gene3D" id="2.170.130.10">
    <property type="entry name" value="TonB-dependent receptor, plug domain"/>
    <property type="match status" value="1"/>
</dbReference>
<evidence type="ECO:0000256" key="2">
    <source>
        <dbReference type="ARBA" id="ARBA00022448"/>
    </source>
</evidence>
<reference evidence="8" key="1">
    <citation type="submission" date="2022-10" db="EMBL/GenBank/DDBJ databases">
        <title>Human gut microbiome strain richness.</title>
        <authorList>
            <person name="Chen-Liaw A."/>
        </authorList>
    </citation>
    <scope>NUCLEOTIDE SEQUENCE</scope>
    <source>
        <strain evidence="8">BSD2780120875st1_E1_BSD2780120875_150330</strain>
    </source>
</reference>
<dbReference type="SUPFAM" id="SSF49464">
    <property type="entry name" value="Carboxypeptidase regulatory domain-like"/>
    <property type="match status" value="1"/>
</dbReference>
<dbReference type="Proteomes" id="UP001219389">
    <property type="component" value="Unassembled WGS sequence"/>
</dbReference>
<evidence type="ECO:0000256" key="3">
    <source>
        <dbReference type="ARBA" id="ARBA00022452"/>
    </source>
</evidence>
<gene>
    <name evidence="8" type="ORF">PO382_10460</name>
</gene>
<dbReference type="AlphaFoldDB" id="A0A139LM75"/>
<dbReference type="InterPro" id="IPR012910">
    <property type="entry name" value="Plug_dom"/>
</dbReference>
<protein>
    <submittedName>
        <fullName evidence="8">SusC/RagA family TonB-linked outer membrane protein</fullName>
    </submittedName>
</protein>
<comment type="caution">
    <text evidence="8">The sequence shown here is derived from an EMBL/GenBank/DDBJ whole genome shotgun (WGS) entry which is preliminary data.</text>
</comment>
<accession>A0A139LM75</accession>
<dbReference type="NCBIfam" id="TIGR04056">
    <property type="entry name" value="OMP_RagA_SusC"/>
    <property type="match status" value="1"/>
</dbReference>
<dbReference type="Pfam" id="PF13715">
    <property type="entry name" value="CarbopepD_reg_2"/>
    <property type="match status" value="1"/>
</dbReference>
<evidence type="ECO:0000256" key="5">
    <source>
        <dbReference type="ARBA" id="ARBA00023136"/>
    </source>
</evidence>
<dbReference type="RefSeq" id="WP_008644674.1">
    <property type="nucleotide sequence ID" value="NZ_CAAKNR010000143.1"/>
</dbReference>
<dbReference type="Pfam" id="PF07715">
    <property type="entry name" value="Plug"/>
    <property type="match status" value="1"/>
</dbReference>
<evidence type="ECO:0000256" key="4">
    <source>
        <dbReference type="ARBA" id="ARBA00022692"/>
    </source>
</evidence>
<dbReference type="EMBL" id="JAQNZF010000011">
    <property type="protein sequence ID" value="MDC2742646.1"/>
    <property type="molecule type" value="Genomic_DNA"/>
</dbReference>
<evidence type="ECO:0000256" key="7">
    <source>
        <dbReference type="PROSITE-ProRule" id="PRU01360"/>
    </source>
</evidence>
<dbReference type="PROSITE" id="PS52016">
    <property type="entry name" value="TONB_DEPENDENT_REC_3"/>
    <property type="match status" value="1"/>
</dbReference>
<evidence type="ECO:0000313" key="8">
    <source>
        <dbReference type="EMBL" id="MDC2742646.1"/>
    </source>
</evidence>
<dbReference type="Gene3D" id="2.40.170.20">
    <property type="entry name" value="TonB-dependent receptor, beta-barrel domain"/>
    <property type="match status" value="1"/>
</dbReference>
<keyword evidence="6 7" id="KW-0998">Cell outer membrane</keyword>
<dbReference type="InterPro" id="IPR037066">
    <property type="entry name" value="Plug_dom_sf"/>
</dbReference>
<evidence type="ECO:0000313" key="9">
    <source>
        <dbReference type="Proteomes" id="UP001219389"/>
    </source>
</evidence>
<dbReference type="NCBIfam" id="TIGR04057">
    <property type="entry name" value="SusC_RagA_signa"/>
    <property type="match status" value="1"/>
</dbReference>
<comment type="similarity">
    <text evidence="7">Belongs to the TonB-dependent receptor family.</text>
</comment>
<keyword evidence="5 7" id="KW-0472">Membrane</keyword>
<dbReference type="InterPro" id="IPR023997">
    <property type="entry name" value="TonB-dep_OMP_SusC/RagA_CS"/>
</dbReference>
<name>A0A139LM75_BACOV</name>
<keyword evidence="4 7" id="KW-0812">Transmembrane</keyword>
<dbReference type="GO" id="GO:0009279">
    <property type="term" value="C:cell outer membrane"/>
    <property type="evidence" value="ECO:0007669"/>
    <property type="project" value="UniProtKB-SubCell"/>
</dbReference>